<dbReference type="Proteomes" id="UP000789508">
    <property type="component" value="Unassembled WGS sequence"/>
</dbReference>
<evidence type="ECO:0000256" key="1">
    <source>
        <dbReference type="SAM" id="Phobius"/>
    </source>
</evidence>
<keyword evidence="1" id="KW-1133">Transmembrane helix</keyword>
<keyword evidence="1" id="KW-0812">Transmembrane</keyword>
<proteinExistence type="predicted"/>
<evidence type="ECO:0000313" key="2">
    <source>
        <dbReference type="EMBL" id="CAG8635354.1"/>
    </source>
</evidence>
<dbReference type="EMBL" id="CAJVPS010007486">
    <property type="protein sequence ID" value="CAG8635354.1"/>
    <property type="molecule type" value="Genomic_DNA"/>
</dbReference>
<evidence type="ECO:0000313" key="3">
    <source>
        <dbReference type="Proteomes" id="UP000789508"/>
    </source>
</evidence>
<protein>
    <submittedName>
        <fullName evidence="2">3758_t:CDS:1</fullName>
    </submittedName>
</protein>
<keyword evidence="1" id="KW-0472">Membrane</keyword>
<sequence length="67" mass="7739">YQKQAYQKYKSKLDKLMAELQGNLSKQEDSGTPWLKILGIATLIALPLIILAMIILRARRRKLAREK</sequence>
<keyword evidence="3" id="KW-1185">Reference proteome</keyword>
<accession>A0A9N9DDV7</accession>
<comment type="caution">
    <text evidence="2">The sequence shown here is derived from an EMBL/GenBank/DDBJ whole genome shotgun (WGS) entry which is preliminary data.</text>
</comment>
<name>A0A9N9DDV7_9GLOM</name>
<organism evidence="2 3">
    <name type="scientific">Ambispora leptoticha</name>
    <dbReference type="NCBI Taxonomy" id="144679"/>
    <lineage>
        <taxon>Eukaryota</taxon>
        <taxon>Fungi</taxon>
        <taxon>Fungi incertae sedis</taxon>
        <taxon>Mucoromycota</taxon>
        <taxon>Glomeromycotina</taxon>
        <taxon>Glomeromycetes</taxon>
        <taxon>Archaeosporales</taxon>
        <taxon>Ambisporaceae</taxon>
        <taxon>Ambispora</taxon>
    </lineage>
</organism>
<reference evidence="2" key="1">
    <citation type="submission" date="2021-06" db="EMBL/GenBank/DDBJ databases">
        <authorList>
            <person name="Kallberg Y."/>
            <person name="Tangrot J."/>
            <person name="Rosling A."/>
        </authorList>
    </citation>
    <scope>NUCLEOTIDE SEQUENCE</scope>
    <source>
        <strain evidence="2">FL130A</strain>
    </source>
</reference>
<dbReference type="AlphaFoldDB" id="A0A9N9DDV7"/>
<feature type="non-terminal residue" evidence="2">
    <location>
        <position position="1"/>
    </location>
</feature>
<gene>
    <name evidence="2" type="ORF">ALEPTO_LOCUS9523</name>
</gene>
<feature type="transmembrane region" description="Helical" evidence="1">
    <location>
        <begin position="34"/>
        <end position="56"/>
    </location>
</feature>